<dbReference type="AlphaFoldDB" id="F0XA49"/>
<feature type="compositionally biased region" description="Low complexity" evidence="2">
    <location>
        <begin position="336"/>
        <end position="346"/>
    </location>
</feature>
<comment type="similarity">
    <text evidence="1">Belongs to the actin family.</text>
</comment>
<dbReference type="HOGENOM" id="CLU_023246_0_0_1"/>
<dbReference type="EMBL" id="GL629735">
    <property type="protein sequence ID" value="EFX05990.1"/>
    <property type="molecule type" value="Genomic_DNA"/>
</dbReference>
<evidence type="ECO:0000313" key="4">
    <source>
        <dbReference type="Proteomes" id="UP000007796"/>
    </source>
</evidence>
<dbReference type="SMART" id="SM00268">
    <property type="entry name" value="ACTIN"/>
    <property type="match status" value="1"/>
</dbReference>
<dbReference type="PANTHER" id="PTHR11937">
    <property type="entry name" value="ACTIN"/>
    <property type="match status" value="1"/>
</dbReference>
<evidence type="ECO:0000256" key="2">
    <source>
        <dbReference type="SAM" id="MobiDB-lite"/>
    </source>
</evidence>
<dbReference type="SUPFAM" id="SSF53067">
    <property type="entry name" value="Actin-like ATPase domain"/>
    <property type="match status" value="2"/>
</dbReference>
<dbReference type="Pfam" id="PF00022">
    <property type="entry name" value="Actin"/>
    <property type="match status" value="1"/>
</dbReference>
<dbReference type="RefSeq" id="XP_014175472.1">
    <property type="nucleotide sequence ID" value="XM_014319997.1"/>
</dbReference>
<accession>F0XA49</accession>
<feature type="compositionally biased region" description="Low complexity" evidence="2">
    <location>
        <begin position="634"/>
        <end position="647"/>
    </location>
</feature>
<dbReference type="OrthoDB" id="337660at2759"/>
<reference evidence="3 4" key="1">
    <citation type="journal article" date="2011" name="Proc. Natl. Acad. Sci. U.S.A.">
        <title>Genome and transcriptome analyses of the mountain pine beetle-fungal symbiont Grosmannia clavigera, a lodgepole pine pathogen.</title>
        <authorList>
            <person name="DiGuistini S."/>
            <person name="Wang Y."/>
            <person name="Liao N.Y."/>
            <person name="Taylor G."/>
            <person name="Tanguay P."/>
            <person name="Feau N."/>
            <person name="Henrissat B."/>
            <person name="Chan S.K."/>
            <person name="Hesse-Orce U."/>
            <person name="Alamouti S.M."/>
            <person name="Tsui C.K.M."/>
            <person name="Docking R.T."/>
            <person name="Levasseur A."/>
            <person name="Haridas S."/>
            <person name="Robertson G."/>
            <person name="Birol I."/>
            <person name="Holt R.A."/>
            <person name="Marra M.A."/>
            <person name="Hamelin R.C."/>
            <person name="Hirst M."/>
            <person name="Jones S.J.M."/>
            <person name="Bohlmann J."/>
            <person name="Breuil C."/>
        </authorList>
    </citation>
    <scope>NUCLEOTIDE SEQUENCE [LARGE SCALE GENOMIC DNA]</scope>
    <source>
        <strain evidence="4">kw1407 / UAMH 11150</strain>
    </source>
</reference>
<dbReference type="eggNOG" id="ENOG502S8RP">
    <property type="taxonomic scope" value="Eukaryota"/>
</dbReference>
<evidence type="ECO:0000256" key="1">
    <source>
        <dbReference type="RuleBase" id="RU000487"/>
    </source>
</evidence>
<feature type="region of interest" description="Disordered" evidence="2">
    <location>
        <begin position="323"/>
        <end position="361"/>
    </location>
</feature>
<dbReference type="InterPro" id="IPR043129">
    <property type="entry name" value="ATPase_NBD"/>
</dbReference>
<evidence type="ECO:0000313" key="3">
    <source>
        <dbReference type="EMBL" id="EFX05990.1"/>
    </source>
</evidence>
<proteinExistence type="inferred from homology"/>
<sequence>MASVANPSLAHRTVSNIRTGATGASAAAAGSGRSGAVPSTPSGPSPFRTAPSTFASPSALRAEEDTIVMEIGARKLVAGFAGDAVSRGTMMFGPEQQRRVGDLRVWQDGYRRNWRGAGAGNGWDSAYELWKLDVRHVDAGLIGDKLERALRDALTRYLMVDSRPRRMVVILPPTLPIPLLSATLDTLFGRFLTPSVSLLSAPVAAAMAAGLRSALVVDLGWAETTVTSVYEYREVACTRTIRAGRMLIQQVHDLLAGLLPHDRRPEQPRPSRDSSTHVLSFDECEDVATRLVWCKPGRPAAAVRPGDNLPTEAGLATVAETDETVEDAGSRRNNHNDNSNNNTTNKTHNRRGSRTTEIPLESCTPPATIRLAFDQLAEPCEVTFFGATSGNPGAEIHPASWDDEELPVPLLLFRHLQRLPVDVRATCMARIVFVGGCTGVLGLRGRIFDDVAGLVAEQGWDGVRGKAVAQFRENPKLKRTTRQQQLLQAAAAAAVATGSTTAHTATLSADAEWHDAASAQPEPDPVEAELQKARARSESISSSGNIRPPSAGQLRAVETLGAWSGASLLTQLRVPTLAAVDREQWTQQGGALGAVRPADVDIKTLQRQSMGPGGAAGLAMRSVTGGGASGNTGTGTATWTLGAWGTT</sequence>
<dbReference type="InterPro" id="IPR004000">
    <property type="entry name" value="Actin"/>
</dbReference>
<keyword evidence="4" id="KW-1185">Reference proteome</keyword>
<dbReference type="Gene3D" id="3.30.420.40">
    <property type="match status" value="2"/>
</dbReference>
<dbReference type="Proteomes" id="UP000007796">
    <property type="component" value="Unassembled WGS sequence"/>
</dbReference>
<name>F0XA49_GROCL</name>
<feature type="region of interest" description="Disordered" evidence="2">
    <location>
        <begin position="25"/>
        <end position="55"/>
    </location>
</feature>
<dbReference type="Gene3D" id="3.90.640.10">
    <property type="entry name" value="Actin, Chain A, domain 4"/>
    <property type="match status" value="1"/>
</dbReference>
<feature type="region of interest" description="Disordered" evidence="2">
    <location>
        <begin position="531"/>
        <end position="550"/>
    </location>
</feature>
<dbReference type="InParanoid" id="F0XA49"/>
<organism evidence="4">
    <name type="scientific">Grosmannia clavigera (strain kw1407 / UAMH 11150)</name>
    <name type="common">Blue stain fungus</name>
    <name type="synonym">Graphiocladiella clavigera</name>
    <dbReference type="NCBI Taxonomy" id="655863"/>
    <lineage>
        <taxon>Eukaryota</taxon>
        <taxon>Fungi</taxon>
        <taxon>Dikarya</taxon>
        <taxon>Ascomycota</taxon>
        <taxon>Pezizomycotina</taxon>
        <taxon>Sordariomycetes</taxon>
        <taxon>Sordariomycetidae</taxon>
        <taxon>Ophiostomatales</taxon>
        <taxon>Ophiostomataceae</taxon>
        <taxon>Leptographium</taxon>
    </lineage>
</organism>
<gene>
    <name evidence="3" type="ORF">CMQ_4059</name>
</gene>
<dbReference type="GeneID" id="25977228"/>
<feature type="compositionally biased region" description="Low complexity" evidence="2">
    <location>
        <begin position="25"/>
        <end position="36"/>
    </location>
</feature>
<feature type="region of interest" description="Disordered" evidence="2">
    <location>
        <begin position="627"/>
        <end position="647"/>
    </location>
</feature>
<dbReference type="STRING" id="655863.F0XA49"/>
<protein>
    <submittedName>
        <fullName evidence="3">Actin-related protein</fullName>
    </submittedName>
</protein>